<dbReference type="Gene3D" id="3.40.50.10130">
    <property type="match status" value="1"/>
</dbReference>
<dbReference type="Pfam" id="PF02732">
    <property type="entry name" value="ERCC4"/>
    <property type="match status" value="1"/>
</dbReference>
<feature type="region of interest" description="Disordered" evidence="14">
    <location>
        <begin position="233"/>
        <end position="396"/>
    </location>
</feature>
<dbReference type="CDD" id="cd20085">
    <property type="entry name" value="XPF_nuclease_Mms4"/>
    <property type="match status" value="1"/>
</dbReference>
<dbReference type="Proteomes" id="UP000268093">
    <property type="component" value="Unassembled WGS sequence"/>
</dbReference>
<keyword evidence="10" id="KW-0233">DNA recombination</keyword>
<keyword evidence="6" id="KW-0255">Endonuclease</keyword>
<evidence type="ECO:0000256" key="7">
    <source>
        <dbReference type="ARBA" id="ARBA00022763"/>
    </source>
</evidence>
<keyword evidence="7" id="KW-0227">DNA damage</keyword>
<evidence type="ECO:0000313" key="17">
    <source>
        <dbReference type="Proteomes" id="UP000268093"/>
    </source>
</evidence>
<keyword evidence="17" id="KW-1185">Reference proteome</keyword>
<dbReference type="Pfam" id="PF21292">
    <property type="entry name" value="EME1-MUS81_C"/>
    <property type="match status" value="1"/>
</dbReference>
<feature type="compositionally biased region" description="Basic residues" evidence="14">
    <location>
        <begin position="319"/>
        <end position="328"/>
    </location>
</feature>
<dbReference type="GO" id="GO:0005634">
    <property type="term" value="C:nucleus"/>
    <property type="evidence" value="ECO:0007669"/>
    <property type="project" value="UniProtKB-SubCell"/>
</dbReference>
<evidence type="ECO:0000259" key="15">
    <source>
        <dbReference type="SMART" id="SM00891"/>
    </source>
</evidence>
<feature type="compositionally biased region" description="Basic and acidic residues" evidence="14">
    <location>
        <begin position="251"/>
        <end position="260"/>
    </location>
</feature>
<dbReference type="GO" id="GO:0048476">
    <property type="term" value="C:Holliday junction resolvase complex"/>
    <property type="evidence" value="ECO:0007669"/>
    <property type="project" value="InterPro"/>
</dbReference>
<evidence type="ECO:0000256" key="8">
    <source>
        <dbReference type="ARBA" id="ARBA00022801"/>
    </source>
</evidence>
<dbReference type="GO" id="GO:0008821">
    <property type="term" value="F:crossover junction DNA endonuclease activity"/>
    <property type="evidence" value="ECO:0007669"/>
    <property type="project" value="TreeGrafter"/>
</dbReference>
<evidence type="ECO:0000256" key="1">
    <source>
        <dbReference type="ARBA" id="ARBA00001946"/>
    </source>
</evidence>
<name>A0A433D5Q3_9FUNG</name>
<feature type="compositionally biased region" description="Polar residues" evidence="14">
    <location>
        <begin position="157"/>
        <end position="176"/>
    </location>
</feature>
<comment type="cofactor">
    <cofactor evidence="1">
        <name>Mg(2+)</name>
        <dbReference type="ChEBI" id="CHEBI:18420"/>
    </cofactor>
</comment>
<evidence type="ECO:0000256" key="14">
    <source>
        <dbReference type="SAM" id="MobiDB-lite"/>
    </source>
</evidence>
<dbReference type="InterPro" id="IPR047521">
    <property type="entry name" value="XPF_nuclease_EME1_ascomycetes"/>
</dbReference>
<dbReference type="GO" id="GO:0031573">
    <property type="term" value="P:mitotic intra-S DNA damage checkpoint signaling"/>
    <property type="evidence" value="ECO:0007669"/>
    <property type="project" value="TreeGrafter"/>
</dbReference>
<dbReference type="SMART" id="SM00891">
    <property type="entry name" value="ERCC4"/>
    <property type="match status" value="1"/>
</dbReference>
<gene>
    <name evidence="16" type="ORF">BC936DRAFT_147255</name>
</gene>
<evidence type="ECO:0000313" key="16">
    <source>
        <dbReference type="EMBL" id="RUP46178.1"/>
    </source>
</evidence>
<comment type="subcellular location">
    <subcellularLocation>
        <location evidence="2">Nucleus</location>
    </subcellularLocation>
</comment>
<dbReference type="InterPro" id="IPR042530">
    <property type="entry name" value="EME1/EME2_C"/>
</dbReference>
<sequence length="735" mass="82097">MEHDVLQICTDATQDHVLLDLQKTRNVEATVNRILDGSTVLDPSPTTIILEGDLDDIQSPYHDVRPKRHDTSRFTKSKLKLEYSDGENKENDEIDRHGPITFDQLGTQTFRGKSSKSPSFASKAMVSTSATAFSERDTNVGETRLTVEKRTARKSNRSQPSPSTIGPAATTTVSSRNTEHSLLDAATSVSNHLSILLSSDDLDSDLPSPNAVFAYSKGYTVAPASPSPPFVKPPAAAVPAQRIGSPKRKHAEIDLDDVIRLDSSSPPPLPPPLPSPRGVWTDDETDTFPSPVPKRRGKKITQAKVVSLAYEDEEDTAPKAKRKSAKKKAQNEEMLEKSQKALEKEEAKKMKEDAKLEKQREREAKRLKKEREKEAKRVEQKQKKAEKEAAKQQDRDLRTANNLKAHNRLECTQEMIVDLECTLSTSALGPLIRTVLEPKLVETTEFDNPITNVIKWRRKVKAVWDPEAQLFVPIPDERVDDEPHVLVVLDAREFGRLVQAEGNALAKHVAAVKRSFEGRRVIYLIEGLEGYYKKKKQKQKRAFEQAVRDGFEAAENGGGSKAKGKARKMADDDFLETGPTKEEVEARLIWLQLVERCLVVHTSDGEDTAEWIGILTTDIATIPYKNRNTDLSFCVEGQVRSGADAADTWFRLLQEIQLVTPTVAKAITNTYPTLRSLYDAYKQCRTAAEAEMMLADVEVYRATAAITGRERTIGKAMSKRIYRIFMESDPSVVIA</sequence>
<feature type="compositionally biased region" description="Basic and acidic residues" evidence="14">
    <location>
        <begin position="134"/>
        <end position="150"/>
    </location>
</feature>
<dbReference type="Gene3D" id="1.10.8.10">
    <property type="entry name" value="DNA helicase RuvA subunit, C-terminal domain"/>
    <property type="match status" value="1"/>
</dbReference>
<comment type="similarity">
    <text evidence="3">Belongs to the EME1/MMS4 family.</text>
</comment>
<dbReference type="FunFam" id="1.10.150.670:FF:000004">
    <property type="entry name" value="Crossover junction endonuclease EME1"/>
    <property type="match status" value="1"/>
</dbReference>
<proteinExistence type="inferred from homology"/>
<evidence type="ECO:0000256" key="11">
    <source>
        <dbReference type="ARBA" id="ARBA00023204"/>
    </source>
</evidence>
<evidence type="ECO:0000256" key="13">
    <source>
        <dbReference type="ARBA" id="ARBA00023254"/>
    </source>
</evidence>
<evidence type="ECO:0000256" key="3">
    <source>
        <dbReference type="ARBA" id="ARBA00005313"/>
    </source>
</evidence>
<evidence type="ECO:0000256" key="12">
    <source>
        <dbReference type="ARBA" id="ARBA00023242"/>
    </source>
</evidence>
<accession>A0A433D5Q3</accession>
<dbReference type="AlphaFoldDB" id="A0A433D5Q3"/>
<dbReference type="GO" id="GO:0031297">
    <property type="term" value="P:replication fork processing"/>
    <property type="evidence" value="ECO:0007669"/>
    <property type="project" value="TreeGrafter"/>
</dbReference>
<protein>
    <recommendedName>
        <fullName evidence="15">ERCC4 domain-containing protein</fullName>
    </recommendedName>
</protein>
<evidence type="ECO:0000256" key="5">
    <source>
        <dbReference type="ARBA" id="ARBA00022723"/>
    </source>
</evidence>
<dbReference type="OrthoDB" id="343092at2759"/>
<evidence type="ECO:0000256" key="9">
    <source>
        <dbReference type="ARBA" id="ARBA00022842"/>
    </source>
</evidence>
<dbReference type="EMBL" id="RBNI01006220">
    <property type="protein sequence ID" value="RUP46178.1"/>
    <property type="molecule type" value="Genomic_DNA"/>
</dbReference>
<evidence type="ECO:0000256" key="4">
    <source>
        <dbReference type="ARBA" id="ARBA00022722"/>
    </source>
</evidence>
<feature type="domain" description="ERCC4" evidence="15">
    <location>
        <begin position="414"/>
        <end position="682"/>
    </location>
</feature>
<dbReference type="PANTHER" id="PTHR21077">
    <property type="entry name" value="EME1 PROTEIN"/>
    <property type="match status" value="1"/>
</dbReference>
<keyword evidence="8" id="KW-0378">Hydrolase</keyword>
<keyword evidence="5" id="KW-0479">Metal-binding</keyword>
<evidence type="ECO:0000256" key="10">
    <source>
        <dbReference type="ARBA" id="ARBA00023172"/>
    </source>
</evidence>
<keyword evidence="4" id="KW-0540">Nuclease</keyword>
<dbReference type="InterPro" id="IPR033310">
    <property type="entry name" value="Mms4/EME1/EME2"/>
</dbReference>
<reference evidence="16 17" key="1">
    <citation type="journal article" date="2018" name="New Phytol.">
        <title>Phylogenomics of Endogonaceae and evolution of mycorrhizas within Mucoromycota.</title>
        <authorList>
            <person name="Chang Y."/>
            <person name="Desiro A."/>
            <person name="Na H."/>
            <person name="Sandor L."/>
            <person name="Lipzen A."/>
            <person name="Clum A."/>
            <person name="Barry K."/>
            <person name="Grigoriev I.V."/>
            <person name="Martin F.M."/>
            <person name="Stajich J.E."/>
            <person name="Smith M.E."/>
            <person name="Bonito G."/>
            <person name="Spatafora J.W."/>
        </authorList>
    </citation>
    <scope>NUCLEOTIDE SEQUENCE [LARGE SCALE GENOMIC DNA]</scope>
    <source>
        <strain evidence="16 17">GMNB39</strain>
    </source>
</reference>
<dbReference type="GO" id="GO:0006302">
    <property type="term" value="P:double-strand break repair"/>
    <property type="evidence" value="ECO:0007669"/>
    <property type="project" value="TreeGrafter"/>
</dbReference>
<feature type="compositionally biased region" description="Pro residues" evidence="14">
    <location>
        <begin position="265"/>
        <end position="275"/>
    </location>
</feature>
<dbReference type="Gene3D" id="1.10.150.670">
    <property type="entry name" value="Crossover junction endonuclease EME1, DNA-binding domain"/>
    <property type="match status" value="1"/>
</dbReference>
<dbReference type="GO" id="GO:0000712">
    <property type="term" value="P:resolution of meiotic recombination intermediates"/>
    <property type="evidence" value="ECO:0007669"/>
    <property type="project" value="TreeGrafter"/>
</dbReference>
<dbReference type="PANTHER" id="PTHR21077:SF5">
    <property type="entry name" value="CROSSOVER JUNCTION ENDONUCLEASE MMS4"/>
    <property type="match status" value="1"/>
</dbReference>
<dbReference type="InterPro" id="IPR006166">
    <property type="entry name" value="ERCC4_domain"/>
</dbReference>
<evidence type="ECO:0000256" key="2">
    <source>
        <dbReference type="ARBA" id="ARBA00004123"/>
    </source>
</evidence>
<keyword evidence="13" id="KW-0469">Meiosis</keyword>
<keyword evidence="9" id="KW-0460">Magnesium</keyword>
<keyword evidence="11" id="KW-0234">DNA repair</keyword>
<dbReference type="GO" id="GO:0003677">
    <property type="term" value="F:DNA binding"/>
    <property type="evidence" value="ECO:0007669"/>
    <property type="project" value="InterPro"/>
</dbReference>
<feature type="compositionally biased region" description="Basic and acidic residues" evidence="14">
    <location>
        <begin position="329"/>
        <end position="396"/>
    </location>
</feature>
<evidence type="ECO:0000256" key="6">
    <source>
        <dbReference type="ARBA" id="ARBA00022759"/>
    </source>
</evidence>
<feature type="region of interest" description="Disordered" evidence="14">
    <location>
        <begin position="127"/>
        <end position="176"/>
    </location>
</feature>
<organism evidence="16 17">
    <name type="scientific">Jimgerdemannia flammicorona</name>
    <dbReference type="NCBI Taxonomy" id="994334"/>
    <lineage>
        <taxon>Eukaryota</taxon>
        <taxon>Fungi</taxon>
        <taxon>Fungi incertae sedis</taxon>
        <taxon>Mucoromycota</taxon>
        <taxon>Mucoromycotina</taxon>
        <taxon>Endogonomycetes</taxon>
        <taxon>Endogonales</taxon>
        <taxon>Endogonaceae</taxon>
        <taxon>Jimgerdemannia</taxon>
    </lineage>
</organism>
<keyword evidence="12" id="KW-0539">Nucleus</keyword>
<comment type="caution">
    <text evidence="16">The sequence shown here is derived from an EMBL/GenBank/DDBJ whole genome shotgun (WGS) entry which is preliminary data.</text>
</comment>
<dbReference type="GO" id="GO:0046872">
    <property type="term" value="F:metal ion binding"/>
    <property type="evidence" value="ECO:0007669"/>
    <property type="project" value="UniProtKB-KW"/>
</dbReference>